<dbReference type="SUPFAM" id="SSF54975">
    <property type="entry name" value="Acylphosphatase/BLUF domain-like"/>
    <property type="match status" value="1"/>
</dbReference>
<evidence type="ECO:0000256" key="5">
    <source>
        <dbReference type="RuleBase" id="RU004168"/>
    </source>
</evidence>
<dbReference type="PANTHER" id="PTHR47268:SF4">
    <property type="entry name" value="ACYLPHOSPHATASE"/>
    <property type="match status" value="1"/>
</dbReference>
<dbReference type="InterPro" id="IPR020456">
    <property type="entry name" value="Acylphosphatase"/>
</dbReference>
<evidence type="ECO:0000256" key="4">
    <source>
        <dbReference type="PROSITE-ProRule" id="PRU00520"/>
    </source>
</evidence>
<dbReference type="Proteomes" id="UP001549036">
    <property type="component" value="Unassembled WGS sequence"/>
</dbReference>
<dbReference type="Gene3D" id="3.30.70.100">
    <property type="match status" value="1"/>
</dbReference>
<evidence type="ECO:0000313" key="7">
    <source>
        <dbReference type="EMBL" id="MET3591135.1"/>
    </source>
</evidence>
<dbReference type="PROSITE" id="PS00151">
    <property type="entry name" value="ACYLPHOSPHATASE_2"/>
    <property type="match status" value="1"/>
</dbReference>
<accession>A0ABV2HKN9</accession>
<dbReference type="EMBL" id="JBEPLM010000001">
    <property type="protein sequence ID" value="MET3591135.1"/>
    <property type="molecule type" value="Genomic_DNA"/>
</dbReference>
<feature type="active site" evidence="4">
    <location>
        <position position="36"/>
    </location>
</feature>
<protein>
    <recommendedName>
        <fullName evidence="2 4">acylphosphatase</fullName>
        <ecNumber evidence="2 4">3.6.1.7</ecNumber>
    </recommendedName>
</protein>
<proteinExistence type="inferred from homology"/>
<evidence type="ECO:0000259" key="6">
    <source>
        <dbReference type="PROSITE" id="PS51160"/>
    </source>
</evidence>
<comment type="catalytic activity">
    <reaction evidence="3 4">
        <text>an acyl phosphate + H2O = a carboxylate + phosphate + H(+)</text>
        <dbReference type="Rhea" id="RHEA:14965"/>
        <dbReference type="ChEBI" id="CHEBI:15377"/>
        <dbReference type="ChEBI" id="CHEBI:15378"/>
        <dbReference type="ChEBI" id="CHEBI:29067"/>
        <dbReference type="ChEBI" id="CHEBI:43474"/>
        <dbReference type="ChEBI" id="CHEBI:59918"/>
        <dbReference type="EC" id="3.6.1.7"/>
    </reaction>
</comment>
<dbReference type="InterPro" id="IPR001792">
    <property type="entry name" value="Acylphosphatase-like_dom"/>
</dbReference>
<dbReference type="PROSITE" id="PS51160">
    <property type="entry name" value="ACYLPHOSPHATASE_3"/>
    <property type="match status" value="1"/>
</dbReference>
<sequence length="107" mass="11695">MPLQIDEGEILERTMHDVRRAVRARVFGTVQGVSYRVWARREAERLGVTGWVRNEGDGSVTALIAGTDTAVDAMIDRLWQGPRGALVSAVETEEVAEDAPADFSIVA</sequence>
<dbReference type="InterPro" id="IPR017968">
    <property type="entry name" value="Acylphosphatase_CS"/>
</dbReference>
<evidence type="ECO:0000256" key="3">
    <source>
        <dbReference type="ARBA" id="ARBA00047645"/>
    </source>
</evidence>
<dbReference type="InterPro" id="IPR036046">
    <property type="entry name" value="Acylphosphatase-like_dom_sf"/>
</dbReference>
<keyword evidence="4 7" id="KW-0378">Hydrolase</keyword>
<feature type="domain" description="Acylphosphatase-like" evidence="6">
    <location>
        <begin position="21"/>
        <end position="107"/>
    </location>
</feature>
<dbReference type="EC" id="3.6.1.7" evidence="2 4"/>
<dbReference type="PANTHER" id="PTHR47268">
    <property type="entry name" value="ACYLPHOSPHATASE"/>
    <property type="match status" value="1"/>
</dbReference>
<feature type="active site" evidence="4">
    <location>
        <position position="54"/>
    </location>
</feature>
<reference evidence="7 8" key="1">
    <citation type="submission" date="2024-06" db="EMBL/GenBank/DDBJ databases">
        <title>Genomic Encyclopedia of Type Strains, Phase IV (KMG-IV): sequencing the most valuable type-strain genomes for metagenomic binning, comparative biology and taxonomic classification.</title>
        <authorList>
            <person name="Goeker M."/>
        </authorList>
    </citation>
    <scope>NUCLEOTIDE SEQUENCE [LARGE SCALE GENOMIC DNA]</scope>
    <source>
        <strain evidence="7 8">DSM 29846</strain>
    </source>
</reference>
<dbReference type="Pfam" id="PF00708">
    <property type="entry name" value="Acylphosphatase"/>
    <property type="match status" value="1"/>
</dbReference>
<comment type="similarity">
    <text evidence="1 5">Belongs to the acylphosphatase family.</text>
</comment>
<name>A0ABV2HKN9_9HYPH</name>
<comment type="caution">
    <text evidence="7">The sequence shown here is derived from an EMBL/GenBank/DDBJ whole genome shotgun (WGS) entry which is preliminary data.</text>
</comment>
<evidence type="ECO:0000256" key="1">
    <source>
        <dbReference type="ARBA" id="ARBA00005614"/>
    </source>
</evidence>
<dbReference type="NCBIfam" id="NF010999">
    <property type="entry name" value="PRK14425.1"/>
    <property type="match status" value="1"/>
</dbReference>
<evidence type="ECO:0000313" key="8">
    <source>
        <dbReference type="Proteomes" id="UP001549036"/>
    </source>
</evidence>
<dbReference type="PRINTS" id="PR00112">
    <property type="entry name" value="ACYLPHPHTASE"/>
</dbReference>
<organism evidence="7 8">
    <name type="scientific">Mesorhizobium shonense</name>
    <dbReference type="NCBI Taxonomy" id="1209948"/>
    <lineage>
        <taxon>Bacteria</taxon>
        <taxon>Pseudomonadati</taxon>
        <taxon>Pseudomonadota</taxon>
        <taxon>Alphaproteobacteria</taxon>
        <taxon>Hyphomicrobiales</taxon>
        <taxon>Phyllobacteriaceae</taxon>
        <taxon>Mesorhizobium</taxon>
    </lineage>
</organism>
<evidence type="ECO:0000256" key="2">
    <source>
        <dbReference type="ARBA" id="ARBA00012150"/>
    </source>
</evidence>
<gene>
    <name evidence="7" type="ORF">ABID26_000514</name>
</gene>
<dbReference type="GO" id="GO:0003998">
    <property type="term" value="F:acylphosphatase activity"/>
    <property type="evidence" value="ECO:0007669"/>
    <property type="project" value="UniProtKB-EC"/>
</dbReference>
<keyword evidence="8" id="KW-1185">Reference proteome</keyword>